<keyword evidence="15" id="KW-1133">Transmembrane helix</keyword>
<keyword evidence="12 15" id="KW-0472">Membrane</keyword>
<dbReference type="PRINTS" id="PR00463">
    <property type="entry name" value="EP450I"/>
</dbReference>
<feature type="binding site" description="axial binding residue" evidence="13">
    <location>
        <position position="469"/>
    </location>
    <ligand>
        <name>heme</name>
        <dbReference type="ChEBI" id="CHEBI:30413"/>
    </ligand>
    <ligandPart>
        <name>Fe</name>
        <dbReference type="ChEBI" id="CHEBI:18248"/>
    </ligandPart>
</feature>
<evidence type="ECO:0000256" key="2">
    <source>
        <dbReference type="ARBA" id="ARBA00004174"/>
    </source>
</evidence>
<dbReference type="PROSITE" id="PS00086">
    <property type="entry name" value="CYTOCHROME_P450"/>
    <property type="match status" value="1"/>
</dbReference>
<keyword evidence="11 14" id="KW-0503">Monooxygenase</keyword>
<evidence type="ECO:0000256" key="4">
    <source>
        <dbReference type="ARBA" id="ARBA00010617"/>
    </source>
</evidence>
<keyword evidence="9 14" id="KW-0560">Oxidoreductase</keyword>
<comment type="cofactor">
    <cofactor evidence="1 13">
        <name>heme</name>
        <dbReference type="ChEBI" id="CHEBI:30413"/>
    </cofactor>
</comment>
<gene>
    <name evidence="16" type="ORF">CINCED_3A003584</name>
</gene>
<keyword evidence="15" id="KW-0812">Transmembrane</keyword>
<evidence type="ECO:0000256" key="9">
    <source>
        <dbReference type="ARBA" id="ARBA00023002"/>
    </source>
</evidence>
<dbReference type="Proteomes" id="UP000325440">
    <property type="component" value="Unassembled WGS sequence"/>
</dbReference>
<dbReference type="AlphaFoldDB" id="A0A5E4NJP7"/>
<evidence type="ECO:0000256" key="15">
    <source>
        <dbReference type="SAM" id="Phobius"/>
    </source>
</evidence>
<dbReference type="InterPro" id="IPR001128">
    <property type="entry name" value="Cyt_P450"/>
</dbReference>
<comment type="similarity">
    <text evidence="4 14">Belongs to the cytochrome P450 family.</text>
</comment>
<evidence type="ECO:0000256" key="11">
    <source>
        <dbReference type="ARBA" id="ARBA00023033"/>
    </source>
</evidence>
<evidence type="ECO:0000256" key="14">
    <source>
        <dbReference type="RuleBase" id="RU000461"/>
    </source>
</evidence>
<evidence type="ECO:0000256" key="8">
    <source>
        <dbReference type="ARBA" id="ARBA00022848"/>
    </source>
</evidence>
<keyword evidence="6 13" id="KW-0479">Metal-binding</keyword>
<dbReference type="EMBL" id="CABPRJ010001965">
    <property type="protein sequence ID" value="VVC42601.1"/>
    <property type="molecule type" value="Genomic_DNA"/>
</dbReference>
<dbReference type="OrthoDB" id="1470350at2759"/>
<evidence type="ECO:0000256" key="1">
    <source>
        <dbReference type="ARBA" id="ARBA00001971"/>
    </source>
</evidence>
<keyword evidence="17" id="KW-1185">Reference proteome</keyword>
<organism evidence="16 17">
    <name type="scientific">Cinara cedri</name>
    <dbReference type="NCBI Taxonomy" id="506608"/>
    <lineage>
        <taxon>Eukaryota</taxon>
        <taxon>Metazoa</taxon>
        <taxon>Ecdysozoa</taxon>
        <taxon>Arthropoda</taxon>
        <taxon>Hexapoda</taxon>
        <taxon>Insecta</taxon>
        <taxon>Pterygota</taxon>
        <taxon>Neoptera</taxon>
        <taxon>Paraneoptera</taxon>
        <taxon>Hemiptera</taxon>
        <taxon>Sternorrhyncha</taxon>
        <taxon>Aphidomorpha</taxon>
        <taxon>Aphidoidea</taxon>
        <taxon>Aphididae</taxon>
        <taxon>Lachninae</taxon>
        <taxon>Cinara</taxon>
    </lineage>
</organism>
<name>A0A5E4NJP7_9HEMI</name>
<dbReference type="CDD" id="cd20628">
    <property type="entry name" value="CYP4"/>
    <property type="match status" value="1"/>
</dbReference>
<dbReference type="GO" id="GO:0005789">
    <property type="term" value="C:endoplasmic reticulum membrane"/>
    <property type="evidence" value="ECO:0007669"/>
    <property type="project" value="UniProtKB-SubCell"/>
</dbReference>
<dbReference type="SUPFAM" id="SSF48264">
    <property type="entry name" value="Cytochrome P450"/>
    <property type="match status" value="1"/>
</dbReference>
<dbReference type="InterPro" id="IPR017972">
    <property type="entry name" value="Cyt_P450_CS"/>
</dbReference>
<dbReference type="Gene3D" id="1.10.630.10">
    <property type="entry name" value="Cytochrome P450"/>
    <property type="match status" value="1"/>
</dbReference>
<evidence type="ECO:0000256" key="3">
    <source>
        <dbReference type="ARBA" id="ARBA00004406"/>
    </source>
</evidence>
<evidence type="ECO:0000256" key="6">
    <source>
        <dbReference type="ARBA" id="ARBA00022723"/>
    </source>
</evidence>
<keyword evidence="8" id="KW-0492">Microsome</keyword>
<evidence type="ECO:0000256" key="13">
    <source>
        <dbReference type="PIRSR" id="PIRSR602401-1"/>
    </source>
</evidence>
<evidence type="ECO:0000256" key="5">
    <source>
        <dbReference type="ARBA" id="ARBA00022617"/>
    </source>
</evidence>
<dbReference type="PRINTS" id="PR00385">
    <property type="entry name" value="P450"/>
</dbReference>
<evidence type="ECO:0000256" key="7">
    <source>
        <dbReference type="ARBA" id="ARBA00022824"/>
    </source>
</evidence>
<evidence type="ECO:0000256" key="12">
    <source>
        <dbReference type="ARBA" id="ARBA00023136"/>
    </source>
</evidence>
<dbReference type="PANTHER" id="PTHR24291:SF189">
    <property type="entry name" value="CYTOCHROME P450 4C3-RELATED"/>
    <property type="match status" value="1"/>
</dbReference>
<keyword evidence="5 13" id="KW-0349">Heme</keyword>
<dbReference type="Pfam" id="PF00067">
    <property type="entry name" value="p450"/>
    <property type="match status" value="1"/>
</dbReference>
<sequence>MQMFQGVRSLYLNYSMFGFPASGTQLIVFTVFSFLAILLCYDKWNRRRYETLTNELNGPPEYPIIGSCLEGIGDHYEKIMFYGDLFNYGLFKCWFGSYLSVFITKPEDLQIILNSSKALNKGYVYKMATKLLGEGLVTTPVDKWKIHRRLMNPLFKYDIIKEKFFPIFQEKSKVLVQKIQKGVDNTQPIDILDCISSVTLSTVCQTTMDYNLDTQTDMGFKMGAIKGVELVINRVSKVWLYPDIIYNLYIKLFGYGNIYKIVRKLPRHIIEKKKNDYVNKFSKINTTDTDVNDGQSECFKGLVETLLDSNKAEERVTDEDIMGHVMTMVGAGFETTSLTASFCFLMLAIYPDIQDKVYDEIYSVLGDSDEPITMEQTNKLVYLKQVIYETLRLFPTAPIISRQLHDDVTICNHTLPKGTMCIISPLITHHNPELYSNPNLFNPDNFNAENVAKRHKYSFIAFSGGPRGCIGMKYGLVFLTVIITEVLRRFSVHTDMKFSDIKLKLGITLHNTVGFPITIKSRKNRHNVCDNAEMLNY</sequence>
<keyword evidence="7" id="KW-0256">Endoplasmic reticulum</keyword>
<dbReference type="PANTHER" id="PTHR24291">
    <property type="entry name" value="CYTOCHROME P450 FAMILY 4"/>
    <property type="match status" value="1"/>
</dbReference>
<evidence type="ECO:0000313" key="17">
    <source>
        <dbReference type="Proteomes" id="UP000325440"/>
    </source>
</evidence>
<comment type="subcellular location">
    <subcellularLocation>
        <location evidence="3">Endoplasmic reticulum membrane</location>
        <topology evidence="3">Peripheral membrane protein</topology>
    </subcellularLocation>
    <subcellularLocation>
        <location evidence="2">Microsome membrane</location>
        <topology evidence="2">Peripheral membrane protein</topology>
    </subcellularLocation>
</comment>
<dbReference type="GO" id="GO:0020037">
    <property type="term" value="F:heme binding"/>
    <property type="evidence" value="ECO:0007669"/>
    <property type="project" value="InterPro"/>
</dbReference>
<dbReference type="InterPro" id="IPR002401">
    <property type="entry name" value="Cyt_P450_E_grp-I"/>
</dbReference>
<accession>A0A5E4NJP7</accession>
<dbReference type="InterPro" id="IPR036396">
    <property type="entry name" value="Cyt_P450_sf"/>
</dbReference>
<evidence type="ECO:0000256" key="10">
    <source>
        <dbReference type="ARBA" id="ARBA00023004"/>
    </source>
</evidence>
<reference evidence="16 17" key="1">
    <citation type="submission" date="2019-08" db="EMBL/GenBank/DDBJ databases">
        <authorList>
            <person name="Alioto T."/>
            <person name="Alioto T."/>
            <person name="Gomez Garrido J."/>
        </authorList>
    </citation>
    <scope>NUCLEOTIDE SEQUENCE [LARGE SCALE GENOMIC DNA]</scope>
</reference>
<evidence type="ECO:0000313" key="16">
    <source>
        <dbReference type="EMBL" id="VVC42601.1"/>
    </source>
</evidence>
<dbReference type="InterPro" id="IPR050196">
    <property type="entry name" value="Cytochrome_P450_Monoox"/>
</dbReference>
<dbReference type="GO" id="GO:0005506">
    <property type="term" value="F:iron ion binding"/>
    <property type="evidence" value="ECO:0007669"/>
    <property type="project" value="InterPro"/>
</dbReference>
<proteinExistence type="inferred from homology"/>
<dbReference type="GO" id="GO:0016705">
    <property type="term" value="F:oxidoreductase activity, acting on paired donors, with incorporation or reduction of molecular oxygen"/>
    <property type="evidence" value="ECO:0007669"/>
    <property type="project" value="InterPro"/>
</dbReference>
<keyword evidence="10 13" id="KW-0408">Iron</keyword>
<protein>
    <submittedName>
        <fullName evidence="16">Cytochrome P450, conserved site,Cytochrome P450,Cytochrome P450, E-class, group I</fullName>
    </submittedName>
</protein>
<dbReference type="GO" id="GO:0004497">
    <property type="term" value="F:monooxygenase activity"/>
    <property type="evidence" value="ECO:0007669"/>
    <property type="project" value="UniProtKB-KW"/>
</dbReference>
<feature type="transmembrane region" description="Helical" evidence="15">
    <location>
        <begin position="20"/>
        <end position="41"/>
    </location>
</feature>